<organism evidence="2 3">
    <name type="scientific">Candidula unifasciata</name>
    <dbReference type="NCBI Taxonomy" id="100452"/>
    <lineage>
        <taxon>Eukaryota</taxon>
        <taxon>Metazoa</taxon>
        <taxon>Spiralia</taxon>
        <taxon>Lophotrochozoa</taxon>
        <taxon>Mollusca</taxon>
        <taxon>Gastropoda</taxon>
        <taxon>Heterobranchia</taxon>
        <taxon>Euthyneura</taxon>
        <taxon>Panpulmonata</taxon>
        <taxon>Eupulmonata</taxon>
        <taxon>Stylommatophora</taxon>
        <taxon>Helicina</taxon>
        <taxon>Helicoidea</taxon>
        <taxon>Geomitridae</taxon>
        <taxon>Candidula</taxon>
    </lineage>
</organism>
<gene>
    <name evidence="2" type="ORF">CUNI_LOCUS10680</name>
</gene>
<proteinExistence type="predicted"/>
<evidence type="ECO:0000313" key="2">
    <source>
        <dbReference type="EMBL" id="CAG5125122.1"/>
    </source>
</evidence>
<dbReference type="AlphaFoldDB" id="A0A8S3ZDQ4"/>
<feature type="non-terminal residue" evidence="2">
    <location>
        <position position="205"/>
    </location>
</feature>
<dbReference type="Proteomes" id="UP000678393">
    <property type="component" value="Unassembled WGS sequence"/>
</dbReference>
<feature type="region of interest" description="Disordered" evidence="1">
    <location>
        <begin position="1"/>
        <end position="28"/>
    </location>
</feature>
<comment type="caution">
    <text evidence="2">The sequence shown here is derived from an EMBL/GenBank/DDBJ whole genome shotgun (WGS) entry which is preliminary data.</text>
</comment>
<reference evidence="2" key="1">
    <citation type="submission" date="2021-04" db="EMBL/GenBank/DDBJ databases">
        <authorList>
            <consortium name="Molecular Ecology Group"/>
        </authorList>
    </citation>
    <scope>NUCLEOTIDE SEQUENCE</scope>
</reference>
<sequence>KENVKVGKQKGKSEKKKGPDRNLKPNPKIKIFEKDPFFETNEKVPEVSPRMTTKLIFRAVNLGSVESVKDLLARTEGVTNRSMVGTALDFAVQQAKGEIVQLLTHEHFETDAKLKKERKAPPACIISATGTGNYNPLSLGIKQIRVLNMSRGGKEGDNAFVNDLYEGNVDLHLIKNWMEYGVSVDTLETFLLALSSATKTTRDEQ</sequence>
<dbReference type="OrthoDB" id="2017365at2759"/>
<protein>
    <submittedName>
        <fullName evidence="2">Uncharacterized protein</fullName>
    </submittedName>
</protein>
<evidence type="ECO:0000256" key="1">
    <source>
        <dbReference type="SAM" id="MobiDB-lite"/>
    </source>
</evidence>
<feature type="non-terminal residue" evidence="2">
    <location>
        <position position="1"/>
    </location>
</feature>
<name>A0A8S3ZDQ4_9EUPU</name>
<accession>A0A8S3ZDQ4</accession>
<keyword evidence="3" id="KW-1185">Reference proteome</keyword>
<dbReference type="EMBL" id="CAJHNH020001957">
    <property type="protein sequence ID" value="CAG5125122.1"/>
    <property type="molecule type" value="Genomic_DNA"/>
</dbReference>
<evidence type="ECO:0000313" key="3">
    <source>
        <dbReference type="Proteomes" id="UP000678393"/>
    </source>
</evidence>